<dbReference type="AlphaFoldDB" id="A0AAN7U2W2"/>
<keyword evidence="5" id="KW-1185">Reference proteome</keyword>
<dbReference type="CDD" id="cd09106">
    <property type="entry name" value="PLDc_vPLD3_4_5_like_1"/>
    <property type="match status" value="1"/>
</dbReference>
<dbReference type="InterPro" id="IPR050874">
    <property type="entry name" value="Diverse_PLD-related"/>
</dbReference>
<comment type="caution">
    <text evidence="4">The sequence shown here is derived from an EMBL/GenBank/DDBJ whole genome shotgun (WGS) entry which is preliminary data.</text>
</comment>
<feature type="signal peptide" evidence="2">
    <location>
        <begin position="1"/>
        <end position="17"/>
    </location>
</feature>
<protein>
    <recommendedName>
        <fullName evidence="3">PLD phosphodiesterase domain-containing protein</fullName>
    </recommendedName>
</protein>
<feature type="domain" description="PLD phosphodiesterase" evidence="3">
    <location>
        <begin position="147"/>
        <end position="174"/>
    </location>
</feature>
<comment type="similarity">
    <text evidence="1">Belongs to the phospholipase D family.</text>
</comment>
<dbReference type="InterPro" id="IPR032803">
    <property type="entry name" value="PLDc_3"/>
</dbReference>
<evidence type="ECO:0000256" key="2">
    <source>
        <dbReference type="SAM" id="SignalP"/>
    </source>
</evidence>
<evidence type="ECO:0000313" key="4">
    <source>
        <dbReference type="EMBL" id="KAK5584814.1"/>
    </source>
</evidence>
<proteinExistence type="inferred from homology"/>
<dbReference type="PROSITE" id="PS50035">
    <property type="entry name" value="PLD"/>
    <property type="match status" value="2"/>
</dbReference>
<dbReference type="PANTHER" id="PTHR10185:SF17">
    <property type="entry name" value="GM01519P-RELATED"/>
    <property type="match status" value="1"/>
</dbReference>
<dbReference type="SUPFAM" id="SSF56024">
    <property type="entry name" value="Phospholipase D/nuclease"/>
    <property type="match status" value="2"/>
</dbReference>
<dbReference type="InterPro" id="IPR001736">
    <property type="entry name" value="PLipase_D/transphosphatidylase"/>
</dbReference>
<dbReference type="EMBL" id="JAVFKY010000001">
    <property type="protein sequence ID" value="KAK5584814.1"/>
    <property type="molecule type" value="Genomic_DNA"/>
</dbReference>
<accession>A0AAN7U2W2</accession>
<dbReference type="GO" id="GO:0003824">
    <property type="term" value="F:catalytic activity"/>
    <property type="evidence" value="ECO:0007669"/>
    <property type="project" value="InterPro"/>
</dbReference>
<sequence>MIKLLFLIALFGCVANSIRINNDNDSSFSSNCVGGSIQIAESIPLGLNLQSNLSTHDAWMNLITNAKESIDMGIFYMTLTDGGDLEPVYGGQLGLDIYKALVDANGRGVSIRIVQNQPSSSMPDTDTQNLAKLGVQVRSIDWSSLVGAGILHTKVIVVDQTSAYLGSANLDWRSLAQVKELGVLFQDCPTMVEDTEVAFQQYWDAAVMSSLPTNWGTQYQAAYNQTNMANLVLNGNQEFKMFLAVSPPQFVSSDRTGDIDALTNAMNAATKTICISVMDYIPASLYNSPNTFWPVMDNALRAAAYNRDVQVRMLISHWNHTNINIPQWLHSLDQVSNIDVRWFVVPDFPNEPQVPFTRVNHAKYMVTEEQSYIGTSNWSEDYYTNTGGLSYNIYNDEFTSQLQSIFDRDWNSPYSFPVATY</sequence>
<evidence type="ECO:0000256" key="1">
    <source>
        <dbReference type="ARBA" id="ARBA00008664"/>
    </source>
</evidence>
<gene>
    <name evidence="4" type="ORF">RB653_006431</name>
</gene>
<reference evidence="4 5" key="1">
    <citation type="submission" date="2023-11" db="EMBL/GenBank/DDBJ databases">
        <title>Dfirmibasis_genome.</title>
        <authorList>
            <person name="Edelbroek B."/>
            <person name="Kjellin J."/>
            <person name="Jerlstrom-Hultqvist J."/>
            <person name="Soderbom F."/>
        </authorList>
    </citation>
    <scope>NUCLEOTIDE SEQUENCE [LARGE SCALE GENOMIC DNA]</scope>
    <source>
        <strain evidence="4 5">TNS-C-14</strain>
    </source>
</reference>
<evidence type="ECO:0000259" key="3">
    <source>
        <dbReference type="PROSITE" id="PS50035"/>
    </source>
</evidence>
<dbReference type="Gene3D" id="3.30.870.10">
    <property type="entry name" value="Endonuclease Chain A"/>
    <property type="match status" value="2"/>
</dbReference>
<dbReference type="Proteomes" id="UP001344447">
    <property type="component" value="Unassembled WGS sequence"/>
</dbReference>
<evidence type="ECO:0000313" key="5">
    <source>
        <dbReference type="Proteomes" id="UP001344447"/>
    </source>
</evidence>
<keyword evidence="2" id="KW-0732">Signal</keyword>
<dbReference type="CDD" id="cd09107">
    <property type="entry name" value="PLDc_vPLD3_4_5_like_2"/>
    <property type="match status" value="1"/>
</dbReference>
<dbReference type="Pfam" id="PF13918">
    <property type="entry name" value="PLDc_3"/>
    <property type="match status" value="1"/>
</dbReference>
<name>A0AAN7U2W2_9MYCE</name>
<feature type="chain" id="PRO_5042955955" description="PLD phosphodiesterase domain-containing protein" evidence="2">
    <location>
        <begin position="18"/>
        <end position="421"/>
    </location>
</feature>
<dbReference type="SMART" id="SM00155">
    <property type="entry name" value="PLDc"/>
    <property type="match status" value="2"/>
</dbReference>
<dbReference type="PANTHER" id="PTHR10185">
    <property type="entry name" value="PHOSPHOLIPASE D - RELATED"/>
    <property type="match status" value="1"/>
</dbReference>
<feature type="domain" description="PLD phosphodiesterase" evidence="3">
    <location>
        <begin position="356"/>
        <end position="382"/>
    </location>
</feature>
<organism evidence="4 5">
    <name type="scientific">Dictyostelium firmibasis</name>
    <dbReference type="NCBI Taxonomy" id="79012"/>
    <lineage>
        <taxon>Eukaryota</taxon>
        <taxon>Amoebozoa</taxon>
        <taxon>Evosea</taxon>
        <taxon>Eumycetozoa</taxon>
        <taxon>Dictyostelia</taxon>
        <taxon>Dictyosteliales</taxon>
        <taxon>Dictyosteliaceae</taxon>
        <taxon>Dictyostelium</taxon>
    </lineage>
</organism>